<protein>
    <submittedName>
        <fullName evidence="7">Elongator complex protein 3</fullName>
    </submittedName>
</protein>
<evidence type="ECO:0000313" key="7">
    <source>
        <dbReference type="EMBL" id="CAI8024541.1"/>
    </source>
</evidence>
<dbReference type="PANTHER" id="PTHR11135">
    <property type="entry name" value="HISTONE ACETYLTRANSFERASE-RELATED"/>
    <property type="match status" value="1"/>
</dbReference>
<dbReference type="GO" id="GO:0005737">
    <property type="term" value="C:cytoplasm"/>
    <property type="evidence" value="ECO:0007669"/>
    <property type="project" value="TreeGrafter"/>
</dbReference>
<dbReference type="Proteomes" id="UP001174909">
    <property type="component" value="Unassembled WGS sequence"/>
</dbReference>
<organism evidence="7 8">
    <name type="scientific">Geodia barretti</name>
    <name type="common">Barrett's horny sponge</name>
    <dbReference type="NCBI Taxonomy" id="519541"/>
    <lineage>
        <taxon>Eukaryota</taxon>
        <taxon>Metazoa</taxon>
        <taxon>Porifera</taxon>
        <taxon>Demospongiae</taxon>
        <taxon>Heteroscleromorpha</taxon>
        <taxon>Tetractinellida</taxon>
        <taxon>Astrophorina</taxon>
        <taxon>Geodiidae</taxon>
        <taxon>Geodia</taxon>
    </lineage>
</organism>
<evidence type="ECO:0000256" key="1">
    <source>
        <dbReference type="ARBA" id="ARBA00022485"/>
    </source>
</evidence>
<evidence type="ECO:0000313" key="8">
    <source>
        <dbReference type="Proteomes" id="UP001174909"/>
    </source>
</evidence>
<keyword evidence="3" id="KW-0479">Metal-binding</keyword>
<dbReference type="GO" id="GO:0002926">
    <property type="term" value="P:tRNA wobble base 5-methoxycarbonylmethyl-2-thiouridinylation"/>
    <property type="evidence" value="ECO:0007669"/>
    <property type="project" value="TreeGrafter"/>
</dbReference>
<keyword evidence="4" id="KW-0408">Iron</keyword>
<dbReference type="GO" id="GO:0046872">
    <property type="term" value="F:metal ion binding"/>
    <property type="evidence" value="ECO:0007669"/>
    <property type="project" value="UniProtKB-KW"/>
</dbReference>
<dbReference type="GO" id="GO:0033588">
    <property type="term" value="C:elongator holoenzyme complex"/>
    <property type="evidence" value="ECO:0007669"/>
    <property type="project" value="TreeGrafter"/>
</dbReference>
<dbReference type="InterPro" id="IPR056591">
    <property type="entry name" value="ELP3-like_N"/>
</dbReference>
<evidence type="ECO:0000259" key="6">
    <source>
        <dbReference type="Pfam" id="PF23613"/>
    </source>
</evidence>
<dbReference type="PANTHER" id="PTHR11135:SF0">
    <property type="entry name" value="ELONGATOR COMPLEX PROTEIN 3"/>
    <property type="match status" value="1"/>
</dbReference>
<keyword evidence="8" id="KW-1185">Reference proteome</keyword>
<sequence length="216" mass="24233">MGRVDESSQGERMVMTVAEIVRQLIEAHQNGKDINLNRLKGFTARKYRLATQPRLVDIIAAVPPAYKDALLPKLKAKPVRTASGIAVVAVMCKPHRCPHVTFTGNICVYCPGGPDSDFEYSTQSYTGYEPTSMRAIRARYNPYLQAKHRLEQLKQLGHSIDKVEYIVMGGTFMALDDEYKDFFIRNLHDALSGHTSNSVEEALRNSLKTQDLGLMD</sequence>
<reference evidence="7" key="1">
    <citation type="submission" date="2023-03" db="EMBL/GenBank/DDBJ databases">
        <authorList>
            <person name="Steffen K."/>
            <person name="Cardenas P."/>
        </authorList>
    </citation>
    <scope>NUCLEOTIDE SEQUENCE</scope>
</reference>
<evidence type="ECO:0000256" key="5">
    <source>
        <dbReference type="ARBA" id="ARBA00023014"/>
    </source>
</evidence>
<keyword evidence="1" id="KW-0004">4Fe-4S</keyword>
<keyword evidence="2" id="KW-0949">S-adenosyl-L-methionine</keyword>
<evidence type="ECO:0000256" key="2">
    <source>
        <dbReference type="ARBA" id="ARBA00022691"/>
    </source>
</evidence>
<name>A0AA35S9E9_GEOBA</name>
<dbReference type="InterPro" id="IPR039661">
    <property type="entry name" value="ELP3"/>
</dbReference>
<keyword evidence="5" id="KW-0411">Iron-sulfur</keyword>
<dbReference type="AlphaFoldDB" id="A0AA35S9E9"/>
<accession>A0AA35S9E9</accession>
<dbReference type="GO" id="GO:0005634">
    <property type="term" value="C:nucleus"/>
    <property type="evidence" value="ECO:0007669"/>
    <property type="project" value="TreeGrafter"/>
</dbReference>
<dbReference type="GO" id="GO:0051539">
    <property type="term" value="F:4 iron, 4 sulfur cluster binding"/>
    <property type="evidence" value="ECO:0007669"/>
    <property type="project" value="UniProtKB-KW"/>
</dbReference>
<dbReference type="Pfam" id="PF23613">
    <property type="entry name" value="ELP3_N"/>
    <property type="match status" value="1"/>
</dbReference>
<dbReference type="EMBL" id="CASHTH010002084">
    <property type="protein sequence ID" value="CAI8024541.1"/>
    <property type="molecule type" value="Genomic_DNA"/>
</dbReference>
<proteinExistence type="predicted"/>
<evidence type="ECO:0000256" key="4">
    <source>
        <dbReference type="ARBA" id="ARBA00023004"/>
    </source>
</evidence>
<gene>
    <name evidence="7" type="ORF">GBAR_LOCUS14260</name>
</gene>
<feature type="domain" description="ELP3-like N-terminal" evidence="6">
    <location>
        <begin position="13"/>
        <end position="82"/>
    </location>
</feature>
<evidence type="ECO:0000256" key="3">
    <source>
        <dbReference type="ARBA" id="ARBA00022723"/>
    </source>
</evidence>
<comment type="caution">
    <text evidence="7">The sequence shown here is derived from an EMBL/GenBank/DDBJ whole genome shotgun (WGS) entry which is preliminary data.</text>
</comment>